<evidence type="ECO:0000259" key="2">
    <source>
        <dbReference type="PROSITE" id="PS50888"/>
    </source>
</evidence>
<dbReference type="OrthoDB" id="5778525at2759"/>
<accession>A0A6A6FML3</accession>
<dbReference type="PROSITE" id="PS50888">
    <property type="entry name" value="BHLH"/>
    <property type="match status" value="1"/>
</dbReference>
<dbReference type="InterPro" id="IPR036638">
    <property type="entry name" value="HLH_DNA-bd_sf"/>
</dbReference>
<dbReference type="GO" id="GO:0046983">
    <property type="term" value="F:protein dimerization activity"/>
    <property type="evidence" value="ECO:0007669"/>
    <property type="project" value="InterPro"/>
</dbReference>
<sequence>MHPPQMPYANGPMTLPVHDVRRGPPRKKENLTDDQKRTNHIISEKKRREIINQGYRDLNELTPSLAMGKSGLSRSECLTEINNFLHALQLGNARIIKDLQLDPAAFSTPQPA</sequence>
<evidence type="ECO:0000313" key="4">
    <source>
        <dbReference type="Proteomes" id="UP000799539"/>
    </source>
</evidence>
<evidence type="ECO:0000256" key="1">
    <source>
        <dbReference type="SAM" id="MobiDB-lite"/>
    </source>
</evidence>
<feature type="region of interest" description="Disordered" evidence="1">
    <location>
        <begin position="1"/>
        <end position="39"/>
    </location>
</feature>
<reference evidence="3" key="1">
    <citation type="journal article" date="2020" name="Stud. Mycol.">
        <title>101 Dothideomycetes genomes: a test case for predicting lifestyles and emergence of pathogens.</title>
        <authorList>
            <person name="Haridas S."/>
            <person name="Albert R."/>
            <person name="Binder M."/>
            <person name="Bloem J."/>
            <person name="Labutti K."/>
            <person name="Salamov A."/>
            <person name="Andreopoulos B."/>
            <person name="Baker S."/>
            <person name="Barry K."/>
            <person name="Bills G."/>
            <person name="Bluhm B."/>
            <person name="Cannon C."/>
            <person name="Castanera R."/>
            <person name="Culley D."/>
            <person name="Daum C."/>
            <person name="Ezra D."/>
            <person name="Gonzalez J."/>
            <person name="Henrissat B."/>
            <person name="Kuo A."/>
            <person name="Liang C."/>
            <person name="Lipzen A."/>
            <person name="Lutzoni F."/>
            <person name="Magnuson J."/>
            <person name="Mondo S."/>
            <person name="Nolan M."/>
            <person name="Ohm R."/>
            <person name="Pangilinan J."/>
            <person name="Park H.-J."/>
            <person name="Ramirez L."/>
            <person name="Alfaro M."/>
            <person name="Sun H."/>
            <person name="Tritt A."/>
            <person name="Yoshinaga Y."/>
            <person name="Zwiers L.-H."/>
            <person name="Turgeon B."/>
            <person name="Goodwin S."/>
            <person name="Spatafora J."/>
            <person name="Crous P."/>
            <person name="Grigoriev I."/>
        </authorList>
    </citation>
    <scope>NUCLEOTIDE SEQUENCE</scope>
    <source>
        <strain evidence="3">SCOH1-5</strain>
    </source>
</reference>
<gene>
    <name evidence="3" type="ORF">CERZMDRAFT_90187</name>
</gene>
<dbReference type="Pfam" id="PF00010">
    <property type="entry name" value="HLH"/>
    <property type="match status" value="1"/>
</dbReference>
<feature type="non-terminal residue" evidence="3">
    <location>
        <position position="112"/>
    </location>
</feature>
<dbReference type="Proteomes" id="UP000799539">
    <property type="component" value="Unassembled WGS sequence"/>
</dbReference>
<proteinExistence type="predicted"/>
<protein>
    <recommendedName>
        <fullName evidence="2">BHLH domain-containing protein</fullName>
    </recommendedName>
</protein>
<evidence type="ECO:0000313" key="3">
    <source>
        <dbReference type="EMBL" id="KAF2214677.1"/>
    </source>
</evidence>
<dbReference type="SUPFAM" id="SSF47459">
    <property type="entry name" value="HLH, helix-loop-helix DNA-binding domain"/>
    <property type="match status" value="1"/>
</dbReference>
<dbReference type="InterPro" id="IPR011598">
    <property type="entry name" value="bHLH_dom"/>
</dbReference>
<keyword evidence="4" id="KW-1185">Reference proteome</keyword>
<feature type="compositionally biased region" description="Basic and acidic residues" evidence="1">
    <location>
        <begin position="18"/>
        <end position="39"/>
    </location>
</feature>
<dbReference type="AlphaFoldDB" id="A0A6A6FML3"/>
<dbReference type="Gene3D" id="4.10.280.10">
    <property type="entry name" value="Helix-loop-helix DNA-binding domain"/>
    <property type="match status" value="1"/>
</dbReference>
<name>A0A6A6FML3_9PEZI</name>
<dbReference type="EMBL" id="ML992667">
    <property type="protein sequence ID" value="KAF2214677.1"/>
    <property type="molecule type" value="Genomic_DNA"/>
</dbReference>
<feature type="domain" description="BHLH" evidence="2">
    <location>
        <begin position="35"/>
        <end position="88"/>
    </location>
</feature>
<organism evidence="3 4">
    <name type="scientific">Cercospora zeae-maydis SCOH1-5</name>
    <dbReference type="NCBI Taxonomy" id="717836"/>
    <lineage>
        <taxon>Eukaryota</taxon>
        <taxon>Fungi</taxon>
        <taxon>Dikarya</taxon>
        <taxon>Ascomycota</taxon>
        <taxon>Pezizomycotina</taxon>
        <taxon>Dothideomycetes</taxon>
        <taxon>Dothideomycetidae</taxon>
        <taxon>Mycosphaerellales</taxon>
        <taxon>Mycosphaerellaceae</taxon>
        <taxon>Cercospora</taxon>
    </lineage>
</organism>